<evidence type="ECO:0000256" key="2">
    <source>
        <dbReference type="SAM" id="Phobius"/>
    </source>
</evidence>
<dbReference type="EMBL" id="JAEAOA010000816">
    <property type="protein sequence ID" value="KAK3580618.1"/>
    <property type="molecule type" value="Genomic_DNA"/>
</dbReference>
<organism evidence="3 4">
    <name type="scientific">Potamilus streckersoni</name>
    <dbReference type="NCBI Taxonomy" id="2493646"/>
    <lineage>
        <taxon>Eukaryota</taxon>
        <taxon>Metazoa</taxon>
        <taxon>Spiralia</taxon>
        <taxon>Lophotrochozoa</taxon>
        <taxon>Mollusca</taxon>
        <taxon>Bivalvia</taxon>
        <taxon>Autobranchia</taxon>
        <taxon>Heteroconchia</taxon>
        <taxon>Palaeoheterodonta</taxon>
        <taxon>Unionida</taxon>
        <taxon>Unionoidea</taxon>
        <taxon>Unionidae</taxon>
        <taxon>Ambleminae</taxon>
        <taxon>Lampsilini</taxon>
        <taxon>Potamilus</taxon>
    </lineage>
</organism>
<name>A0AAE0VJH9_9BIVA</name>
<evidence type="ECO:0000313" key="4">
    <source>
        <dbReference type="Proteomes" id="UP001195483"/>
    </source>
</evidence>
<proteinExistence type="predicted"/>
<keyword evidence="2" id="KW-0812">Transmembrane</keyword>
<sequence length="152" mass="17156">MSKGSTTSLLDLHPVSPSGRMSETDQGTLAMFCLVFILTVVAGIVFCIHIRKKAKKSESRHKHQKYEYHLAVPVKKTYSRFSQVDEELTFCRQSSMAVDDDPVKCVELIRYSRGNEDLGSVNPTRAQNSEAKTKEPFHAPFSQRPSYLETSL</sequence>
<comment type="caution">
    <text evidence="3">The sequence shown here is derived from an EMBL/GenBank/DDBJ whole genome shotgun (WGS) entry which is preliminary data.</text>
</comment>
<feature type="region of interest" description="Disordered" evidence="1">
    <location>
        <begin position="119"/>
        <end position="152"/>
    </location>
</feature>
<gene>
    <name evidence="3" type="ORF">CHS0354_013376</name>
</gene>
<keyword evidence="2" id="KW-1133">Transmembrane helix</keyword>
<feature type="compositionally biased region" description="Polar residues" evidence="1">
    <location>
        <begin position="121"/>
        <end position="130"/>
    </location>
</feature>
<keyword evidence="4" id="KW-1185">Reference proteome</keyword>
<accession>A0AAE0VJH9</accession>
<feature type="compositionally biased region" description="Polar residues" evidence="1">
    <location>
        <begin position="143"/>
        <end position="152"/>
    </location>
</feature>
<evidence type="ECO:0000256" key="1">
    <source>
        <dbReference type="SAM" id="MobiDB-lite"/>
    </source>
</evidence>
<dbReference type="Proteomes" id="UP001195483">
    <property type="component" value="Unassembled WGS sequence"/>
</dbReference>
<reference evidence="3" key="1">
    <citation type="journal article" date="2021" name="Genome Biol. Evol.">
        <title>A High-Quality Reference Genome for a Parasitic Bivalve with Doubly Uniparental Inheritance (Bivalvia: Unionida).</title>
        <authorList>
            <person name="Smith C.H."/>
        </authorList>
    </citation>
    <scope>NUCLEOTIDE SEQUENCE</scope>
    <source>
        <strain evidence="3">CHS0354</strain>
    </source>
</reference>
<protein>
    <submittedName>
        <fullName evidence="3">Uncharacterized protein</fullName>
    </submittedName>
</protein>
<feature type="transmembrane region" description="Helical" evidence="2">
    <location>
        <begin position="29"/>
        <end position="50"/>
    </location>
</feature>
<reference evidence="3" key="3">
    <citation type="submission" date="2023-05" db="EMBL/GenBank/DDBJ databases">
        <authorList>
            <person name="Smith C.H."/>
        </authorList>
    </citation>
    <scope>NUCLEOTIDE SEQUENCE</scope>
    <source>
        <strain evidence="3">CHS0354</strain>
        <tissue evidence="3">Mantle</tissue>
    </source>
</reference>
<keyword evidence="2" id="KW-0472">Membrane</keyword>
<reference evidence="3" key="2">
    <citation type="journal article" date="2021" name="Genome Biol. Evol.">
        <title>Developing a high-quality reference genome for a parasitic bivalve with doubly uniparental inheritance (Bivalvia: Unionida).</title>
        <authorList>
            <person name="Smith C.H."/>
        </authorList>
    </citation>
    <scope>NUCLEOTIDE SEQUENCE</scope>
    <source>
        <strain evidence="3">CHS0354</strain>
        <tissue evidence="3">Mantle</tissue>
    </source>
</reference>
<evidence type="ECO:0000313" key="3">
    <source>
        <dbReference type="EMBL" id="KAK3580618.1"/>
    </source>
</evidence>
<dbReference type="AlphaFoldDB" id="A0AAE0VJH9"/>